<accession>A0A2J7ZUF4</accession>
<name>A0A2J7ZUF4_9CHLO</name>
<dbReference type="GO" id="GO:0016432">
    <property type="term" value="F:tRNA-uridine aminocarboxypropyltransferase activity"/>
    <property type="evidence" value="ECO:0007669"/>
    <property type="project" value="UniProtKB-EC"/>
</dbReference>
<evidence type="ECO:0000256" key="1">
    <source>
        <dbReference type="SAM" id="MobiDB-lite"/>
    </source>
</evidence>
<evidence type="ECO:0000313" key="3">
    <source>
        <dbReference type="Proteomes" id="UP000236333"/>
    </source>
</evidence>
<dbReference type="GO" id="GO:0008033">
    <property type="term" value="P:tRNA processing"/>
    <property type="evidence" value="ECO:0007669"/>
    <property type="project" value="UniProtKB-KW"/>
</dbReference>
<feature type="non-terminal residue" evidence="2">
    <location>
        <position position="134"/>
    </location>
</feature>
<dbReference type="Proteomes" id="UP000236333">
    <property type="component" value="Unassembled WGS sequence"/>
</dbReference>
<reference evidence="2 3" key="1">
    <citation type="journal article" date="2017" name="Mol. Biol. Evol.">
        <title>The 4-celled Tetrabaena socialis nuclear genome reveals the essential components for genetic control of cell number at the origin of multicellularity in the volvocine lineage.</title>
        <authorList>
            <person name="Featherston J."/>
            <person name="Arakaki Y."/>
            <person name="Hanschen E.R."/>
            <person name="Ferris P.J."/>
            <person name="Michod R.E."/>
            <person name="Olson B.J.S.C."/>
            <person name="Nozaki H."/>
            <person name="Durand P.M."/>
        </authorList>
    </citation>
    <scope>NUCLEOTIDE SEQUENCE [LARGE SCALE GENOMIC DNA]</scope>
    <source>
        <strain evidence="2 3">NIES-571</strain>
    </source>
</reference>
<dbReference type="EMBL" id="PGGS01000450">
    <property type="protein sequence ID" value="PNH03879.1"/>
    <property type="molecule type" value="Genomic_DNA"/>
</dbReference>
<organism evidence="2 3">
    <name type="scientific">Tetrabaena socialis</name>
    <dbReference type="NCBI Taxonomy" id="47790"/>
    <lineage>
        <taxon>Eukaryota</taxon>
        <taxon>Viridiplantae</taxon>
        <taxon>Chlorophyta</taxon>
        <taxon>core chlorophytes</taxon>
        <taxon>Chlorophyceae</taxon>
        <taxon>CS clade</taxon>
        <taxon>Chlamydomonadales</taxon>
        <taxon>Tetrabaenaceae</taxon>
        <taxon>Tetrabaena</taxon>
    </lineage>
</organism>
<dbReference type="OrthoDB" id="544179at2759"/>
<gene>
    <name evidence="2" type="ORF">TSOC_010024</name>
</gene>
<proteinExistence type="predicted"/>
<comment type="caution">
    <text evidence="2">The sequence shown here is derived from an EMBL/GenBank/DDBJ whole genome shotgun (WGS) entry which is preliminary data.</text>
</comment>
<feature type="region of interest" description="Disordered" evidence="1">
    <location>
        <begin position="1"/>
        <end position="22"/>
    </location>
</feature>
<feature type="compositionally biased region" description="Basic residues" evidence="1">
    <location>
        <begin position="1"/>
        <end position="10"/>
    </location>
</feature>
<evidence type="ECO:0008006" key="4">
    <source>
        <dbReference type="Google" id="ProtNLM"/>
    </source>
</evidence>
<evidence type="ECO:0000313" key="2">
    <source>
        <dbReference type="EMBL" id="PNH03879.1"/>
    </source>
</evidence>
<keyword evidence="3" id="KW-1185">Reference proteome</keyword>
<protein>
    <recommendedName>
        <fullName evidence="4">tRNA-uridine aminocarboxypropyltransferase</fullName>
    </recommendedName>
</protein>
<sequence>MGLRLARRRSVALPQQDSELGPRATALHAGHHQATTPPQFTRADSLLPEELVALAAERSEGRLTVIALDASWANARRMHGSFPKATPTVRLPPETILKENKLSLLRPVRQYRGNLENGRVSTVEAVASLLFELE</sequence>
<dbReference type="AlphaFoldDB" id="A0A2J7ZUF4"/>